<evidence type="ECO:0000256" key="2">
    <source>
        <dbReference type="ARBA" id="ARBA00022741"/>
    </source>
</evidence>
<proteinExistence type="predicted"/>
<dbReference type="SMART" id="SM00220">
    <property type="entry name" value="S_TKc"/>
    <property type="match status" value="1"/>
</dbReference>
<feature type="compositionally biased region" description="Low complexity" evidence="6">
    <location>
        <begin position="297"/>
        <end position="319"/>
    </location>
</feature>
<protein>
    <submittedName>
        <fullName evidence="8">PQQ-binding-like beta-propeller repeat protein</fullName>
    </submittedName>
</protein>
<dbReference type="SUPFAM" id="SSF56112">
    <property type="entry name" value="Protein kinase-like (PK-like)"/>
    <property type="match status" value="1"/>
</dbReference>
<dbReference type="CDD" id="cd14014">
    <property type="entry name" value="STKc_PknB_like"/>
    <property type="match status" value="1"/>
</dbReference>
<dbReference type="Gene3D" id="2.130.10.10">
    <property type="entry name" value="YVTN repeat-like/Quinoprotein amine dehydrogenase"/>
    <property type="match status" value="1"/>
</dbReference>
<dbReference type="SUPFAM" id="SSF50998">
    <property type="entry name" value="Quinoprotein alcohol dehydrogenase-like"/>
    <property type="match status" value="1"/>
</dbReference>
<evidence type="ECO:0000313" key="9">
    <source>
        <dbReference type="Proteomes" id="UP001180489"/>
    </source>
</evidence>
<reference evidence="8" key="1">
    <citation type="submission" date="2024-05" db="EMBL/GenBank/DDBJ databases">
        <title>30 novel species of actinomycetes from the DSMZ collection.</title>
        <authorList>
            <person name="Nouioui I."/>
        </authorList>
    </citation>
    <scope>NUCLEOTIDE SEQUENCE</scope>
    <source>
        <strain evidence="8">DSM 41014</strain>
    </source>
</reference>
<evidence type="ECO:0000256" key="5">
    <source>
        <dbReference type="PROSITE-ProRule" id="PRU10141"/>
    </source>
</evidence>
<keyword evidence="4 5" id="KW-0067">ATP-binding</keyword>
<dbReference type="Gene3D" id="1.10.510.10">
    <property type="entry name" value="Transferase(Phosphotransferase) domain 1"/>
    <property type="match status" value="1"/>
</dbReference>
<dbReference type="InterPro" id="IPR000719">
    <property type="entry name" value="Prot_kinase_dom"/>
</dbReference>
<evidence type="ECO:0000313" key="8">
    <source>
        <dbReference type="EMBL" id="MDT0474926.1"/>
    </source>
</evidence>
<keyword evidence="9" id="KW-1185">Reference proteome</keyword>
<feature type="domain" description="Protein kinase" evidence="7">
    <location>
        <begin position="18"/>
        <end position="267"/>
    </location>
</feature>
<feature type="binding site" evidence="5">
    <location>
        <position position="46"/>
    </location>
    <ligand>
        <name>ATP</name>
        <dbReference type="ChEBI" id="CHEBI:30616"/>
    </ligand>
</feature>
<dbReference type="SMART" id="SM00564">
    <property type="entry name" value="PQQ"/>
    <property type="match status" value="4"/>
</dbReference>
<feature type="region of interest" description="Disordered" evidence="6">
    <location>
        <begin position="278"/>
        <end position="328"/>
    </location>
</feature>
<dbReference type="Gene3D" id="3.30.200.20">
    <property type="entry name" value="Phosphorylase Kinase, domain 1"/>
    <property type="match status" value="1"/>
</dbReference>
<dbReference type="Pfam" id="PF13360">
    <property type="entry name" value="PQQ_2"/>
    <property type="match status" value="2"/>
</dbReference>
<dbReference type="Gene3D" id="2.40.10.480">
    <property type="match status" value="1"/>
</dbReference>
<evidence type="ECO:0000256" key="1">
    <source>
        <dbReference type="ARBA" id="ARBA00022679"/>
    </source>
</evidence>
<sequence length="753" mass="78138">MSLSAGSAESTGGSIGDYTLIDTLGSGGMGVVHLGLSPSGRHVAIKVVHAQYALDEEFRARFRQEVAAARRVSGAFTAPVVDADPEAGQPWMATLYVPGRTLTETVAEDGPLTGRALRTLALGLVEALRDIHRAGVVHRDLKPSNVLVADDGPRVIDFGISRAADNEDLTVTGRLIGTPPFMSPEQFSAPRDVTAASDVFSLGSVLVYASTGNRPFEGGSPYLTGYQVMHEAPVLDGVPEPLRAVVTRCLAKDPAARPPLDEVQAMLVALPERITGTATPDAAAVPAPRRRRGGGTAPTSGPSGTTPTSGPSGTAATVGGPSGAGRGRRTRRTLVALASALAVTAVAVTAVRLAGDDGAHPAKGSGAASEVPAPGLPEGWRAWRTSLVTAKKGQPLDELESGCVPGDASAVYCAGTGFTTARLDAATGRVRWRSGTSPETSRPVGVRDGHVYAYLKPDSQVSYQARRLAALDEKTGKLLWSRAVREDEPSLLFDRGIVTTDNAATHFLALDASGRQLWRTPATSSVGDACAAVVFGGSPYGLCTSASEGLDEGSTALLRLDPADGSARELARLPAQTAALGADGGRPLLVSAAKEHVSAAEGDWPYATLLRVDPGSGAVRRLKLAAGTRGTPTLVDGVVYFVRPDGTITAVRASDGTRLWQRGTAVENLSAPVLSEKYHSLYLANRFGRLTAVDPATGRVRWRTDAIADPGDSAQNSVPYLRLVKDAIVAVAGDTAFSVRPDRPSATATATAR</sequence>
<dbReference type="InterPro" id="IPR011009">
    <property type="entry name" value="Kinase-like_dom_sf"/>
</dbReference>
<dbReference type="PROSITE" id="PS00108">
    <property type="entry name" value="PROTEIN_KINASE_ST"/>
    <property type="match status" value="1"/>
</dbReference>
<dbReference type="InterPro" id="IPR008271">
    <property type="entry name" value="Ser/Thr_kinase_AS"/>
</dbReference>
<dbReference type="InterPro" id="IPR015943">
    <property type="entry name" value="WD40/YVTN_repeat-like_dom_sf"/>
</dbReference>
<feature type="compositionally biased region" description="Low complexity" evidence="6">
    <location>
        <begin position="278"/>
        <end position="287"/>
    </location>
</feature>
<keyword evidence="1" id="KW-0808">Transferase</keyword>
<dbReference type="Proteomes" id="UP001180489">
    <property type="component" value="Unassembled WGS sequence"/>
</dbReference>
<dbReference type="InterPro" id="IPR017441">
    <property type="entry name" value="Protein_kinase_ATP_BS"/>
</dbReference>
<keyword evidence="3" id="KW-0418">Kinase</keyword>
<dbReference type="RefSeq" id="WP_311636183.1">
    <property type="nucleotide sequence ID" value="NZ_JAVRFF010000025.1"/>
</dbReference>
<comment type="caution">
    <text evidence="8">The sequence shown here is derived from an EMBL/GenBank/DDBJ whole genome shotgun (WGS) entry which is preliminary data.</text>
</comment>
<accession>A0ABU2UNR7</accession>
<gene>
    <name evidence="8" type="ORF">RM863_22645</name>
</gene>
<dbReference type="PANTHER" id="PTHR43289">
    <property type="entry name" value="MITOGEN-ACTIVATED PROTEIN KINASE KINASE KINASE 20-RELATED"/>
    <property type="match status" value="1"/>
</dbReference>
<dbReference type="EMBL" id="JAVRFF010000025">
    <property type="protein sequence ID" value="MDT0474926.1"/>
    <property type="molecule type" value="Genomic_DNA"/>
</dbReference>
<evidence type="ECO:0000256" key="6">
    <source>
        <dbReference type="SAM" id="MobiDB-lite"/>
    </source>
</evidence>
<dbReference type="PROSITE" id="PS50011">
    <property type="entry name" value="PROTEIN_KINASE_DOM"/>
    <property type="match status" value="1"/>
</dbReference>
<dbReference type="InterPro" id="IPR002372">
    <property type="entry name" value="PQQ_rpt_dom"/>
</dbReference>
<dbReference type="PANTHER" id="PTHR43289:SF34">
    <property type="entry name" value="SERINE_THREONINE-PROTEIN KINASE YBDM-RELATED"/>
    <property type="match status" value="1"/>
</dbReference>
<dbReference type="InterPro" id="IPR011047">
    <property type="entry name" value="Quinoprotein_ADH-like_sf"/>
</dbReference>
<dbReference type="PROSITE" id="PS00107">
    <property type="entry name" value="PROTEIN_KINASE_ATP"/>
    <property type="match status" value="1"/>
</dbReference>
<keyword evidence="2 5" id="KW-0547">Nucleotide-binding</keyword>
<name>A0ABU2UNR7_9ACTN</name>
<evidence type="ECO:0000256" key="3">
    <source>
        <dbReference type="ARBA" id="ARBA00022777"/>
    </source>
</evidence>
<dbReference type="Pfam" id="PF00069">
    <property type="entry name" value="Pkinase"/>
    <property type="match status" value="1"/>
</dbReference>
<evidence type="ECO:0000256" key="4">
    <source>
        <dbReference type="ARBA" id="ARBA00022840"/>
    </source>
</evidence>
<dbReference type="InterPro" id="IPR018391">
    <property type="entry name" value="PQQ_b-propeller_rpt"/>
</dbReference>
<organism evidence="8 9">
    <name type="scientific">Streptomyces hintoniae</name>
    <dbReference type="NCBI Taxonomy" id="3075521"/>
    <lineage>
        <taxon>Bacteria</taxon>
        <taxon>Bacillati</taxon>
        <taxon>Actinomycetota</taxon>
        <taxon>Actinomycetes</taxon>
        <taxon>Kitasatosporales</taxon>
        <taxon>Streptomycetaceae</taxon>
        <taxon>Streptomyces</taxon>
    </lineage>
</organism>
<evidence type="ECO:0000259" key="7">
    <source>
        <dbReference type="PROSITE" id="PS50011"/>
    </source>
</evidence>